<dbReference type="Proteomes" id="UP000651728">
    <property type="component" value="Unassembled WGS sequence"/>
</dbReference>
<evidence type="ECO:0000259" key="2">
    <source>
        <dbReference type="Pfam" id="PF11795"/>
    </source>
</evidence>
<dbReference type="InterPro" id="IPR024537">
    <property type="entry name" value="DUF3322"/>
</dbReference>
<evidence type="ECO:0008006" key="5">
    <source>
        <dbReference type="Google" id="ProtNLM"/>
    </source>
</evidence>
<reference evidence="3 4" key="1">
    <citation type="submission" date="2021-01" db="EMBL/GenBank/DDBJ databases">
        <title>Whole genome shotgun sequence of Microbispora amethystogenes NBRC 101907.</title>
        <authorList>
            <person name="Komaki H."/>
            <person name="Tamura T."/>
        </authorList>
    </citation>
    <scope>NUCLEOTIDE SEQUENCE [LARGE SCALE GENOMIC DNA]</scope>
    <source>
        <strain evidence="3 4">NBRC 101907</strain>
    </source>
</reference>
<evidence type="ECO:0000313" key="3">
    <source>
        <dbReference type="EMBL" id="GIH34750.1"/>
    </source>
</evidence>
<protein>
    <recommendedName>
        <fullName evidence="5">Wadjet protein JetD C-terminal domain-containing protein</fullName>
    </recommendedName>
</protein>
<accession>A0ABQ4FIW0</accession>
<feature type="domain" description="DUF3322" evidence="2">
    <location>
        <begin position="14"/>
        <end position="200"/>
    </location>
</feature>
<dbReference type="Pfam" id="PF09983">
    <property type="entry name" value="JetD_C"/>
    <property type="match status" value="1"/>
</dbReference>
<evidence type="ECO:0000259" key="1">
    <source>
        <dbReference type="Pfam" id="PF09983"/>
    </source>
</evidence>
<proteinExistence type="predicted"/>
<gene>
    <name evidence="3" type="ORF">Mam01_49140</name>
</gene>
<keyword evidence="4" id="KW-1185">Reference proteome</keyword>
<evidence type="ECO:0000313" key="4">
    <source>
        <dbReference type="Proteomes" id="UP000651728"/>
    </source>
</evidence>
<dbReference type="RefSeq" id="WP_204287530.1">
    <property type="nucleotide sequence ID" value="NZ_BAABEJ010000020.1"/>
</dbReference>
<dbReference type="Pfam" id="PF11795">
    <property type="entry name" value="DUF3322"/>
    <property type="match status" value="1"/>
</dbReference>
<name>A0ABQ4FIW0_9ACTN</name>
<sequence>MSVLVTPKDAVVAVRRKIVQKWAEAVCAGLGVGDQVMFSVPLRPGVSTGKAVERLGHAAWHEWHMQWREFAGRLPTGVELVRKAVTIRGVTGDFPATLIADLDGAVSLMADTRTGAEPLAVDIDRARALASALRSAGAILTPATLRAVCRLPAVDMEVLVSAVTWLRRHPDAGTWTLRQLPVPGMHTKWLDTHGALLRDVAGRDVRGEVRPRLTVMHLTYVDPDHTASGRRRHDAWTTGDVHDIAYRPRVVLVVENRDSRLWFPPVKDTIVVEGGGKAAASLLANVPWIRAADHVVYWGDIDADGYTILDQFRATLAEPTPDGAPPKPVTSILMDATDLHHYSEHGVNHDKAGRPIKPSPANLPHLTEAESLAYNTIATAGSTPFRRIEQEAIPLTHAATRLLQILKSQAVSSGRRRGSRRSAACPGG</sequence>
<feature type="domain" description="Wadjet protein JetD C-terminal" evidence="1">
    <location>
        <begin position="216"/>
        <end position="400"/>
    </location>
</feature>
<dbReference type="EMBL" id="BOOB01000038">
    <property type="protein sequence ID" value="GIH34750.1"/>
    <property type="molecule type" value="Genomic_DNA"/>
</dbReference>
<organism evidence="3 4">
    <name type="scientific">Microbispora amethystogenes</name>
    <dbReference type="NCBI Taxonomy" id="1427754"/>
    <lineage>
        <taxon>Bacteria</taxon>
        <taxon>Bacillati</taxon>
        <taxon>Actinomycetota</taxon>
        <taxon>Actinomycetes</taxon>
        <taxon>Streptosporangiales</taxon>
        <taxon>Streptosporangiaceae</taxon>
        <taxon>Microbispora</taxon>
    </lineage>
</organism>
<comment type="caution">
    <text evidence="3">The sequence shown here is derived from an EMBL/GenBank/DDBJ whole genome shotgun (WGS) entry which is preliminary data.</text>
</comment>
<dbReference type="InterPro" id="IPR024534">
    <property type="entry name" value="JetD_C"/>
</dbReference>